<dbReference type="InterPro" id="IPR027417">
    <property type="entry name" value="P-loop_NTPase"/>
</dbReference>
<feature type="compositionally biased region" description="Low complexity" evidence="1">
    <location>
        <begin position="69"/>
        <end position="85"/>
    </location>
</feature>
<comment type="caution">
    <text evidence="4">The sequence shown here is derived from an EMBL/GenBank/DDBJ whole genome shotgun (WGS) entry which is preliminary data.</text>
</comment>
<reference evidence="4 5" key="1">
    <citation type="submission" date="2018-03" db="EMBL/GenBank/DDBJ databases">
        <title>Rhodobacter veldkampii.</title>
        <authorList>
            <person name="Meyer T.E."/>
            <person name="Miller S."/>
            <person name="Lodha T."/>
            <person name="Gandham S."/>
            <person name="Chintalapati S."/>
            <person name="Chintalapati V.R."/>
        </authorList>
    </citation>
    <scope>NUCLEOTIDE SEQUENCE [LARGE SCALE GENOMIC DNA]</scope>
    <source>
        <strain evidence="4 5">DSM 11550</strain>
    </source>
</reference>
<dbReference type="SUPFAM" id="SSF52540">
    <property type="entry name" value="P-loop containing nucleoside triphosphate hydrolases"/>
    <property type="match status" value="1"/>
</dbReference>
<dbReference type="AlphaFoldDB" id="A0A2T4JAG0"/>
<feature type="region of interest" description="Disordered" evidence="1">
    <location>
        <begin position="769"/>
        <end position="809"/>
    </location>
</feature>
<dbReference type="Pfam" id="PF01434">
    <property type="entry name" value="Peptidase_M41"/>
    <property type="match status" value="1"/>
</dbReference>
<dbReference type="InterPro" id="IPR003593">
    <property type="entry name" value="AAA+_ATPase"/>
</dbReference>
<dbReference type="GO" id="GO:0030163">
    <property type="term" value="P:protein catabolic process"/>
    <property type="evidence" value="ECO:0007669"/>
    <property type="project" value="TreeGrafter"/>
</dbReference>
<protein>
    <recommendedName>
        <fullName evidence="3">AAA+ ATPase domain-containing protein</fullName>
    </recommendedName>
</protein>
<dbReference type="GO" id="GO:0004176">
    <property type="term" value="F:ATP-dependent peptidase activity"/>
    <property type="evidence" value="ECO:0007669"/>
    <property type="project" value="InterPro"/>
</dbReference>
<dbReference type="PANTHER" id="PTHR23076">
    <property type="entry name" value="METALLOPROTEASE M41 FTSH"/>
    <property type="match status" value="1"/>
</dbReference>
<dbReference type="GO" id="GO:0004222">
    <property type="term" value="F:metalloendopeptidase activity"/>
    <property type="evidence" value="ECO:0007669"/>
    <property type="project" value="InterPro"/>
</dbReference>
<dbReference type="Pfam" id="PF00004">
    <property type="entry name" value="AAA"/>
    <property type="match status" value="1"/>
</dbReference>
<keyword evidence="5" id="KW-1185">Reference proteome</keyword>
<evidence type="ECO:0000313" key="4">
    <source>
        <dbReference type="EMBL" id="PTE14896.1"/>
    </source>
</evidence>
<feature type="signal peptide" evidence="2">
    <location>
        <begin position="1"/>
        <end position="36"/>
    </location>
</feature>
<dbReference type="SMART" id="SM00382">
    <property type="entry name" value="AAA"/>
    <property type="match status" value="1"/>
</dbReference>
<dbReference type="Gene3D" id="3.40.50.300">
    <property type="entry name" value="P-loop containing nucleotide triphosphate hydrolases"/>
    <property type="match status" value="1"/>
</dbReference>
<dbReference type="InterPro" id="IPR000642">
    <property type="entry name" value="Peptidase_M41"/>
</dbReference>
<dbReference type="InterPro" id="IPR037219">
    <property type="entry name" value="Peptidase_M41-like"/>
</dbReference>
<evidence type="ECO:0000313" key="5">
    <source>
        <dbReference type="Proteomes" id="UP000241899"/>
    </source>
</evidence>
<name>A0A2T4JAG0_9RHOB</name>
<accession>A0A2T4JAG0</accession>
<gene>
    <name evidence="4" type="ORF">C5F46_14465</name>
</gene>
<dbReference type="PANTHER" id="PTHR23076:SF97">
    <property type="entry name" value="ATP-DEPENDENT ZINC METALLOPROTEASE YME1L1"/>
    <property type="match status" value="1"/>
</dbReference>
<dbReference type="InterPro" id="IPR003959">
    <property type="entry name" value="ATPase_AAA_core"/>
</dbReference>
<dbReference type="RefSeq" id="WP_107326045.1">
    <property type="nucleotide sequence ID" value="NZ_NHSP01000003.1"/>
</dbReference>
<dbReference type="Gene3D" id="1.10.8.60">
    <property type="match status" value="1"/>
</dbReference>
<dbReference type="GO" id="GO:0016887">
    <property type="term" value="F:ATP hydrolysis activity"/>
    <property type="evidence" value="ECO:0007669"/>
    <property type="project" value="InterPro"/>
</dbReference>
<dbReference type="GO" id="GO:0005886">
    <property type="term" value="C:plasma membrane"/>
    <property type="evidence" value="ECO:0007669"/>
    <property type="project" value="TreeGrafter"/>
</dbReference>
<sequence>MTQPILFTQTSTPAPDWRAFAAALRASLLTPTVSWAAMAVPAAPAKGTEALTSAETATGETAGSDDTDSITGATAATGADGSGTAVEAPAAWSLDDILDWVEKESSGQPFNTEATAHSPTSSSAPLYRLRPAAAMAVFRLARTFGTVAAMQAALAVPGRASLLVTGTPALDETMFSLLEHVVKCREFWPGHLPDPRIMTVEGAIKTSQDRRGDPLAQLASSLRAALEARRPIILVAAAGGLIPKAVQALDPVLIPVAPLDRVVLLELLAEAYPGAGVTEDSLAAMPALTALGPDDLLVALRWPEPAQAVTALVTRLTPQEADGPGLADFPLPQNVRRPLEQMIEDLRAWKAGEIPWRDVSRGILLAGSPGTGKTALARLVAREAGIGVIAGSVATWQAQGERSSGLVRAMKESFAKAAAEAPCVVFIDEVDAFGNRERRDHNASWTEYVVAALLECLDGYAQLEGVVPMAATNNLERIDAAIRRPGRFDRVLHLGNPTPDLLPAAIRFQAHPDLADVDLTGLAAQAVGLSGADIAGLVRAARAKARRARRALHVNDLSAALAEIRPPMPDALRWQVAVHEAGHAVVAAATGIARPRLLALQGNGGVTHATRLMIGQRRSEMEAQLALDLGGRAGEIAVFSEPSGGAGGDAESDLGRATLLAVALEASLGLGDSLVWEGSPQAILERLALDADLRARVEIHLRRAEARALRIVAANQPLLEEMAGVLSRSGMLSGPELDALLARVTPEAAMATPAAQPHLGAGPVENRIGKTGISQPAHRAGRAPLDPMPSPDRADNIDAGPDLNRRFAA</sequence>
<feature type="chain" id="PRO_5015538777" description="AAA+ ATPase domain-containing protein" evidence="2">
    <location>
        <begin position="37"/>
        <end position="809"/>
    </location>
</feature>
<evidence type="ECO:0000259" key="3">
    <source>
        <dbReference type="SMART" id="SM00382"/>
    </source>
</evidence>
<dbReference type="Proteomes" id="UP000241899">
    <property type="component" value="Unassembled WGS sequence"/>
</dbReference>
<keyword evidence="2" id="KW-0732">Signal</keyword>
<dbReference type="SUPFAM" id="SSF140990">
    <property type="entry name" value="FtsH protease domain-like"/>
    <property type="match status" value="1"/>
</dbReference>
<evidence type="ECO:0000256" key="2">
    <source>
        <dbReference type="SAM" id="SignalP"/>
    </source>
</evidence>
<evidence type="ECO:0000256" key="1">
    <source>
        <dbReference type="SAM" id="MobiDB-lite"/>
    </source>
</evidence>
<dbReference type="OrthoDB" id="9809379at2"/>
<dbReference type="GO" id="GO:0005524">
    <property type="term" value="F:ATP binding"/>
    <property type="evidence" value="ECO:0007669"/>
    <property type="project" value="InterPro"/>
</dbReference>
<dbReference type="CDD" id="cd19481">
    <property type="entry name" value="RecA-like_protease"/>
    <property type="match status" value="1"/>
</dbReference>
<feature type="domain" description="AAA+ ATPase" evidence="3">
    <location>
        <begin position="359"/>
        <end position="498"/>
    </location>
</feature>
<dbReference type="Gene3D" id="1.20.58.760">
    <property type="entry name" value="Peptidase M41"/>
    <property type="match status" value="1"/>
</dbReference>
<proteinExistence type="predicted"/>
<dbReference type="GO" id="GO:0006508">
    <property type="term" value="P:proteolysis"/>
    <property type="evidence" value="ECO:0007669"/>
    <property type="project" value="InterPro"/>
</dbReference>
<dbReference type="EMBL" id="PZKF01000052">
    <property type="protein sequence ID" value="PTE14896.1"/>
    <property type="molecule type" value="Genomic_DNA"/>
</dbReference>
<organism evidence="4 5">
    <name type="scientific">Phaeovulum veldkampii DSM 11550</name>
    <dbReference type="NCBI Taxonomy" id="1185920"/>
    <lineage>
        <taxon>Bacteria</taxon>
        <taxon>Pseudomonadati</taxon>
        <taxon>Pseudomonadota</taxon>
        <taxon>Alphaproteobacteria</taxon>
        <taxon>Rhodobacterales</taxon>
        <taxon>Paracoccaceae</taxon>
        <taxon>Phaeovulum</taxon>
    </lineage>
</organism>
<feature type="region of interest" description="Disordered" evidence="1">
    <location>
        <begin position="54"/>
        <end position="85"/>
    </location>
</feature>